<evidence type="ECO:0000313" key="2">
    <source>
        <dbReference type="EMBL" id="TMW65556.1"/>
    </source>
</evidence>
<name>A0A8K1CKZ9_PYTOL</name>
<comment type="caution">
    <text evidence="2">The sequence shown here is derived from an EMBL/GenBank/DDBJ whole genome shotgun (WGS) entry which is preliminary data.</text>
</comment>
<feature type="transmembrane region" description="Helical" evidence="1">
    <location>
        <begin position="38"/>
        <end position="59"/>
    </location>
</feature>
<keyword evidence="1" id="KW-1133">Transmembrane helix</keyword>
<accession>A0A8K1CKZ9</accession>
<dbReference type="AlphaFoldDB" id="A0A8K1CKZ9"/>
<protein>
    <submittedName>
        <fullName evidence="2">Uncharacterized protein</fullName>
    </submittedName>
</protein>
<organism evidence="2 3">
    <name type="scientific">Pythium oligandrum</name>
    <name type="common">Mycoparasitic fungus</name>
    <dbReference type="NCBI Taxonomy" id="41045"/>
    <lineage>
        <taxon>Eukaryota</taxon>
        <taxon>Sar</taxon>
        <taxon>Stramenopiles</taxon>
        <taxon>Oomycota</taxon>
        <taxon>Peronosporomycetes</taxon>
        <taxon>Pythiales</taxon>
        <taxon>Pythiaceae</taxon>
        <taxon>Pythium</taxon>
    </lineage>
</organism>
<dbReference type="EMBL" id="SPLM01000037">
    <property type="protein sequence ID" value="TMW65556.1"/>
    <property type="molecule type" value="Genomic_DNA"/>
</dbReference>
<evidence type="ECO:0000313" key="3">
    <source>
        <dbReference type="Proteomes" id="UP000794436"/>
    </source>
</evidence>
<sequence>MSDDGQTSSAAPARRPVARLSLEEKLWMDKRKSDLQTYSAFGGGLGLSIATAITILGPFNRRMQAATMLGSLAIGGCAGYLYADTKALERIQDLSAQSRLRKEYQQLVLEKKASKSQSE</sequence>
<dbReference type="OrthoDB" id="120577at2759"/>
<evidence type="ECO:0000256" key="1">
    <source>
        <dbReference type="SAM" id="Phobius"/>
    </source>
</evidence>
<keyword evidence="3" id="KW-1185">Reference proteome</keyword>
<gene>
    <name evidence="2" type="ORF">Poli38472_008198</name>
</gene>
<proteinExistence type="predicted"/>
<dbReference type="Proteomes" id="UP000794436">
    <property type="component" value="Unassembled WGS sequence"/>
</dbReference>
<keyword evidence="1" id="KW-0812">Transmembrane</keyword>
<reference evidence="2" key="1">
    <citation type="submission" date="2019-03" db="EMBL/GenBank/DDBJ databases">
        <title>Long read genome sequence of the mycoparasitic Pythium oligandrum ATCC 38472 isolated from sugarbeet rhizosphere.</title>
        <authorList>
            <person name="Gaulin E."/>
        </authorList>
    </citation>
    <scope>NUCLEOTIDE SEQUENCE</scope>
    <source>
        <strain evidence="2">ATCC 38472_TT</strain>
    </source>
</reference>
<keyword evidence="1" id="KW-0472">Membrane</keyword>